<dbReference type="AlphaFoldDB" id="A0A2P8CQV5"/>
<keyword evidence="1" id="KW-0812">Transmembrane</keyword>
<accession>A0A2P8CQV5</accession>
<dbReference type="RefSeq" id="WP_245929192.1">
    <property type="nucleotide sequence ID" value="NZ_PYGA01000032.1"/>
</dbReference>
<feature type="transmembrane region" description="Helical" evidence="1">
    <location>
        <begin position="6"/>
        <end position="27"/>
    </location>
</feature>
<keyword evidence="1" id="KW-0472">Membrane</keyword>
<evidence type="ECO:0000313" key="2">
    <source>
        <dbReference type="EMBL" id="PSK87355.1"/>
    </source>
</evidence>
<organism evidence="2 3">
    <name type="scientific">Murinocardiopsis flavida</name>
    <dbReference type="NCBI Taxonomy" id="645275"/>
    <lineage>
        <taxon>Bacteria</taxon>
        <taxon>Bacillati</taxon>
        <taxon>Actinomycetota</taxon>
        <taxon>Actinomycetes</taxon>
        <taxon>Streptosporangiales</taxon>
        <taxon>Nocardiopsidaceae</taxon>
        <taxon>Murinocardiopsis</taxon>
    </lineage>
</organism>
<gene>
    <name evidence="2" type="ORF">CLV63_13210</name>
</gene>
<dbReference type="EMBL" id="PYGA01000032">
    <property type="protein sequence ID" value="PSK87355.1"/>
    <property type="molecule type" value="Genomic_DNA"/>
</dbReference>
<sequence>MAIMVVITGLILLGLAFGFLTAVSIGMKREDRRGGYRGLRHSSESGALSHSGRMLVNLNFRNIDSLADSIDLDELEKEAPGGRPDHRIAA</sequence>
<protein>
    <submittedName>
        <fullName evidence="2">Uncharacterized protein</fullName>
    </submittedName>
</protein>
<keyword evidence="3" id="KW-1185">Reference proteome</keyword>
<evidence type="ECO:0000256" key="1">
    <source>
        <dbReference type="SAM" id="Phobius"/>
    </source>
</evidence>
<proteinExistence type="predicted"/>
<evidence type="ECO:0000313" key="3">
    <source>
        <dbReference type="Proteomes" id="UP000240542"/>
    </source>
</evidence>
<dbReference type="Proteomes" id="UP000240542">
    <property type="component" value="Unassembled WGS sequence"/>
</dbReference>
<reference evidence="2 3" key="1">
    <citation type="submission" date="2018-03" db="EMBL/GenBank/DDBJ databases">
        <title>Genomic Encyclopedia of Archaeal and Bacterial Type Strains, Phase II (KMG-II): from individual species to whole genera.</title>
        <authorList>
            <person name="Goeker M."/>
        </authorList>
    </citation>
    <scope>NUCLEOTIDE SEQUENCE [LARGE SCALE GENOMIC DNA]</scope>
    <source>
        <strain evidence="2 3">DSM 45312</strain>
    </source>
</reference>
<name>A0A2P8CQV5_9ACTN</name>
<keyword evidence="1" id="KW-1133">Transmembrane helix</keyword>
<comment type="caution">
    <text evidence="2">The sequence shown here is derived from an EMBL/GenBank/DDBJ whole genome shotgun (WGS) entry which is preliminary data.</text>
</comment>